<comment type="caution">
    <text evidence="12">The sequence shown here is derived from an EMBL/GenBank/DDBJ whole genome shotgun (WGS) entry which is preliminary data.</text>
</comment>
<evidence type="ECO:0000256" key="6">
    <source>
        <dbReference type="ARBA" id="ARBA00022691"/>
    </source>
</evidence>
<evidence type="ECO:0000256" key="5">
    <source>
        <dbReference type="ARBA" id="ARBA00022679"/>
    </source>
</evidence>
<reference evidence="12" key="1">
    <citation type="journal article" date="2020" name="Fungal Divers.">
        <title>Resolving the Mortierellaceae phylogeny through synthesis of multi-gene phylogenetics and phylogenomics.</title>
        <authorList>
            <person name="Vandepol N."/>
            <person name="Liber J."/>
            <person name="Desiro A."/>
            <person name="Na H."/>
            <person name="Kennedy M."/>
            <person name="Barry K."/>
            <person name="Grigoriev I.V."/>
            <person name="Miller A.N."/>
            <person name="O'Donnell K."/>
            <person name="Stajich J.E."/>
            <person name="Bonito G."/>
        </authorList>
    </citation>
    <scope>NUCLEOTIDE SEQUENCE</scope>
    <source>
        <strain evidence="12">KOD1015</strain>
    </source>
</reference>
<accession>A0A9P6KCL7</accession>
<dbReference type="GO" id="GO:0030488">
    <property type="term" value="P:tRNA methylation"/>
    <property type="evidence" value="ECO:0007669"/>
    <property type="project" value="InterPro"/>
</dbReference>
<keyword evidence="5" id="KW-0808">Transferase</keyword>
<organism evidence="12 13">
    <name type="scientific">Lunasporangiospora selenospora</name>
    <dbReference type="NCBI Taxonomy" id="979761"/>
    <lineage>
        <taxon>Eukaryota</taxon>
        <taxon>Fungi</taxon>
        <taxon>Fungi incertae sedis</taxon>
        <taxon>Mucoromycota</taxon>
        <taxon>Mortierellomycotina</taxon>
        <taxon>Mortierellomycetes</taxon>
        <taxon>Mortierellales</taxon>
        <taxon>Mortierellaceae</taxon>
        <taxon>Lunasporangiospora</taxon>
    </lineage>
</organism>
<gene>
    <name evidence="12" type="primary">TRM61_1</name>
    <name evidence="12" type="ORF">BGW38_002864</name>
</gene>
<evidence type="ECO:0000256" key="8">
    <source>
        <dbReference type="ARBA" id="ARBA00023242"/>
    </source>
</evidence>
<dbReference type="OrthoDB" id="1925287at2759"/>
<keyword evidence="7" id="KW-0819">tRNA processing</keyword>
<evidence type="ECO:0000256" key="4">
    <source>
        <dbReference type="ARBA" id="ARBA00022603"/>
    </source>
</evidence>
<keyword evidence="6" id="KW-0949">S-adenosyl-L-methionine</keyword>
<dbReference type="GO" id="GO:0160107">
    <property type="term" value="F:tRNA (adenine(58)-N1)-methyltransferase activity"/>
    <property type="evidence" value="ECO:0007669"/>
    <property type="project" value="UniProtKB-EC"/>
</dbReference>
<evidence type="ECO:0000256" key="3">
    <source>
        <dbReference type="ARBA" id="ARBA00015963"/>
    </source>
</evidence>
<feature type="compositionally biased region" description="Basic and acidic residues" evidence="10">
    <location>
        <begin position="283"/>
        <end position="296"/>
    </location>
</feature>
<dbReference type="InterPro" id="IPR029063">
    <property type="entry name" value="SAM-dependent_MTases_sf"/>
</dbReference>
<feature type="compositionally biased region" description="Polar residues" evidence="10">
    <location>
        <begin position="348"/>
        <end position="361"/>
    </location>
</feature>
<feature type="compositionally biased region" description="Low complexity" evidence="10">
    <location>
        <begin position="327"/>
        <end position="341"/>
    </location>
</feature>
<dbReference type="SUPFAM" id="SSF53335">
    <property type="entry name" value="S-adenosyl-L-methionine-dependent methyltransferases"/>
    <property type="match status" value="1"/>
</dbReference>
<dbReference type="PANTHER" id="PTHR12133">
    <property type="entry name" value="TRNA (ADENINE(58)-N(1))-METHYLTRANSFERASE"/>
    <property type="match status" value="1"/>
</dbReference>
<evidence type="ECO:0000256" key="10">
    <source>
        <dbReference type="SAM" id="MobiDB-lite"/>
    </source>
</evidence>
<proteinExistence type="predicted"/>
<dbReference type="InterPro" id="IPR014816">
    <property type="entry name" value="tRNA_MeTrfase_Gcd14"/>
</dbReference>
<dbReference type="Gene3D" id="3.40.50.150">
    <property type="entry name" value="Vaccinia Virus protein VP39"/>
    <property type="match status" value="1"/>
</dbReference>
<dbReference type="EC" id="2.1.1.220" evidence="2"/>
<name>A0A9P6KCL7_9FUNG</name>
<dbReference type="Proteomes" id="UP000780801">
    <property type="component" value="Unassembled WGS sequence"/>
</dbReference>
<evidence type="ECO:0000256" key="1">
    <source>
        <dbReference type="ARBA" id="ARBA00004123"/>
    </source>
</evidence>
<evidence type="ECO:0000256" key="2">
    <source>
        <dbReference type="ARBA" id="ARBA00012796"/>
    </source>
</evidence>
<protein>
    <recommendedName>
        <fullName evidence="3">tRNA (adenine(58)-N(1))-methyltransferase catalytic subunit TRM61</fullName>
        <ecNumber evidence="2">2.1.1.220</ecNumber>
    </recommendedName>
    <alternativeName>
        <fullName evidence="9">tRNA(m1A58)-methyltransferase subunit TRM61</fullName>
    </alternativeName>
</protein>
<dbReference type="GO" id="GO:0031515">
    <property type="term" value="C:tRNA (m1A) methyltransferase complex"/>
    <property type="evidence" value="ECO:0007669"/>
    <property type="project" value="InterPro"/>
</dbReference>
<dbReference type="EMBL" id="JAABOA010002037">
    <property type="protein sequence ID" value="KAF9580479.1"/>
    <property type="molecule type" value="Genomic_DNA"/>
</dbReference>
<keyword evidence="8" id="KW-0539">Nucleus</keyword>
<sequence>MSVAKQSFAHYKDNNTIEEGDLVILYLGKENMQLLRIQSGQRFICKFGDYSHSEMIGLEFGSKLGSNTGRGFLYLLYPTPELWTMVLPHRTQILYVADISFVMNSLGLKPGMSMIESGTGSGSFSHSIARTVGKTGHLYSFEYHEERVKAATKEFEEHGLSDTITIQCRDVCKNGFGLENTVEAAPWEAVASAKAAFKQDKMGRICTFSPCIEQISKTVTALSENGFVDIQMYECLIRYQDIRIVPVLTIDEALERERALEKKRKRAVPRALRESAKTALGVDSDKNEDNQDSPKEKKNKILGSETSDSNQSSTVGTPMSSDLDMNSTSVSTTPATPVLSSETEIAPPNSSMTAPTTCSALSGSTTSLEAIALIAEPREEIEPRNTLATKLPMEQRGHTSYLLFATFTPAIQRLSIAEQNAAASTQQ</sequence>
<evidence type="ECO:0000256" key="7">
    <source>
        <dbReference type="ARBA" id="ARBA00022694"/>
    </source>
</evidence>
<evidence type="ECO:0000259" key="11">
    <source>
        <dbReference type="Pfam" id="PF08704"/>
    </source>
</evidence>
<evidence type="ECO:0000313" key="13">
    <source>
        <dbReference type="Proteomes" id="UP000780801"/>
    </source>
</evidence>
<dbReference type="PROSITE" id="PS51620">
    <property type="entry name" value="SAM_TRM61"/>
    <property type="match status" value="1"/>
</dbReference>
<keyword evidence="4" id="KW-0489">Methyltransferase</keyword>
<dbReference type="Gene3D" id="3.10.330.20">
    <property type="match status" value="1"/>
</dbReference>
<feature type="compositionally biased region" description="Polar residues" evidence="10">
    <location>
        <begin position="304"/>
        <end position="326"/>
    </location>
</feature>
<dbReference type="PANTHER" id="PTHR12133:SF2">
    <property type="entry name" value="TRNA (ADENINE(58)-N(1))-METHYLTRANSFERASE CATALYTIC SUBUNIT TRMT61A"/>
    <property type="match status" value="1"/>
</dbReference>
<evidence type="ECO:0000313" key="12">
    <source>
        <dbReference type="EMBL" id="KAF9580479.1"/>
    </source>
</evidence>
<dbReference type="AlphaFoldDB" id="A0A9P6KCL7"/>
<dbReference type="Pfam" id="PF08704">
    <property type="entry name" value="GCD14"/>
    <property type="match status" value="1"/>
</dbReference>
<dbReference type="GO" id="GO:0005634">
    <property type="term" value="C:nucleus"/>
    <property type="evidence" value="ECO:0007669"/>
    <property type="project" value="UniProtKB-SubCell"/>
</dbReference>
<keyword evidence="13" id="KW-1185">Reference proteome</keyword>
<dbReference type="InterPro" id="IPR049470">
    <property type="entry name" value="TRM61_C"/>
</dbReference>
<feature type="domain" description="tRNA (adenine(58)-N(1))-methyltransferase catalytic subunit TRM61 C-terminal" evidence="11">
    <location>
        <begin position="71"/>
        <end position="406"/>
    </location>
</feature>
<comment type="subcellular location">
    <subcellularLocation>
        <location evidence="1">Nucleus</location>
    </subcellularLocation>
</comment>
<evidence type="ECO:0000256" key="9">
    <source>
        <dbReference type="ARBA" id="ARBA00033309"/>
    </source>
</evidence>
<feature type="region of interest" description="Disordered" evidence="10">
    <location>
        <begin position="260"/>
        <end position="361"/>
    </location>
</feature>